<dbReference type="Proteomes" id="UP001281147">
    <property type="component" value="Unassembled WGS sequence"/>
</dbReference>
<name>A0ACC3MJ13_9PEZI</name>
<evidence type="ECO:0000313" key="1">
    <source>
        <dbReference type="EMBL" id="KAK3696661.1"/>
    </source>
</evidence>
<organism evidence="1 2">
    <name type="scientific">Vermiconidia calcicola</name>
    <dbReference type="NCBI Taxonomy" id="1690605"/>
    <lineage>
        <taxon>Eukaryota</taxon>
        <taxon>Fungi</taxon>
        <taxon>Dikarya</taxon>
        <taxon>Ascomycota</taxon>
        <taxon>Pezizomycotina</taxon>
        <taxon>Dothideomycetes</taxon>
        <taxon>Dothideomycetidae</taxon>
        <taxon>Mycosphaerellales</taxon>
        <taxon>Extremaceae</taxon>
        <taxon>Vermiconidia</taxon>
    </lineage>
</organism>
<dbReference type="EMBL" id="JAUTXU010000237">
    <property type="protein sequence ID" value="KAK3696661.1"/>
    <property type="molecule type" value="Genomic_DNA"/>
</dbReference>
<proteinExistence type="predicted"/>
<keyword evidence="2" id="KW-1185">Reference proteome</keyword>
<evidence type="ECO:0000313" key="2">
    <source>
        <dbReference type="Proteomes" id="UP001281147"/>
    </source>
</evidence>
<protein>
    <submittedName>
        <fullName evidence="1">Uncharacterized protein</fullName>
    </submittedName>
</protein>
<accession>A0ACC3MJ13</accession>
<reference evidence="1" key="1">
    <citation type="submission" date="2023-07" db="EMBL/GenBank/DDBJ databases">
        <title>Black Yeasts Isolated from many extreme environments.</title>
        <authorList>
            <person name="Coleine C."/>
            <person name="Stajich J.E."/>
            <person name="Selbmann L."/>
        </authorList>
    </citation>
    <scope>NUCLEOTIDE SEQUENCE</scope>
    <source>
        <strain evidence="1">CCFEE 5714</strain>
    </source>
</reference>
<gene>
    <name evidence="1" type="ORF">LTR37_017842</name>
</gene>
<sequence>MVYPEMIFQKARRSAPCLLILADLDSLVGDDTRSYFLNEVDGLESNDGLLIIGSTNHLDRLDPAVTKRPSRFDRKYHFKLPNEDERLAYCRYWRHKLTSPNGFMFPDEICPIVARWTDGYSFAYLNEHADEQSEDQGASSNDENAERTNSMNGKAERTNPSGEKAERTIPAVEIPESLQHNALLHTVKMQAQSLLEERNHEASTGNNKLIAPQPPVQYRIAAPLDEGEEDY</sequence>
<comment type="caution">
    <text evidence="1">The sequence shown here is derived from an EMBL/GenBank/DDBJ whole genome shotgun (WGS) entry which is preliminary data.</text>
</comment>